<proteinExistence type="predicted"/>
<protein>
    <submittedName>
        <fullName evidence="2">Uncharacterized protein</fullName>
    </submittedName>
</protein>
<dbReference type="AlphaFoldDB" id="A0A4P9WQS7"/>
<organism evidence="2 3">
    <name type="scientific">Caulochytrium protostelioides</name>
    <dbReference type="NCBI Taxonomy" id="1555241"/>
    <lineage>
        <taxon>Eukaryota</taxon>
        <taxon>Fungi</taxon>
        <taxon>Fungi incertae sedis</taxon>
        <taxon>Chytridiomycota</taxon>
        <taxon>Chytridiomycota incertae sedis</taxon>
        <taxon>Chytridiomycetes</taxon>
        <taxon>Caulochytriales</taxon>
        <taxon>Caulochytriaceae</taxon>
        <taxon>Caulochytrium</taxon>
    </lineage>
</organism>
<gene>
    <name evidence="2" type="ORF">CAUPRSCDRAFT_12763</name>
</gene>
<reference evidence="3" key="1">
    <citation type="journal article" date="2018" name="Nat. Microbiol.">
        <title>Leveraging single-cell genomics to expand the fungal tree of life.</title>
        <authorList>
            <person name="Ahrendt S.R."/>
            <person name="Quandt C.A."/>
            <person name="Ciobanu D."/>
            <person name="Clum A."/>
            <person name="Salamov A."/>
            <person name="Andreopoulos B."/>
            <person name="Cheng J.F."/>
            <person name="Woyke T."/>
            <person name="Pelin A."/>
            <person name="Henrissat B."/>
            <person name="Reynolds N.K."/>
            <person name="Benny G.L."/>
            <person name="Smith M.E."/>
            <person name="James T.Y."/>
            <person name="Grigoriev I.V."/>
        </authorList>
    </citation>
    <scope>NUCLEOTIDE SEQUENCE [LARGE SCALE GENOMIC DNA]</scope>
    <source>
        <strain evidence="3">ATCC 52028</strain>
    </source>
</reference>
<evidence type="ECO:0000313" key="3">
    <source>
        <dbReference type="Proteomes" id="UP000268535"/>
    </source>
</evidence>
<dbReference type="EMBL" id="ML011468">
    <property type="protein sequence ID" value="RKO95539.1"/>
    <property type="molecule type" value="Genomic_DNA"/>
</dbReference>
<feature type="region of interest" description="Disordered" evidence="1">
    <location>
        <begin position="1"/>
        <end position="60"/>
    </location>
</feature>
<evidence type="ECO:0000256" key="1">
    <source>
        <dbReference type="SAM" id="MobiDB-lite"/>
    </source>
</evidence>
<sequence>MEGSDRVPECGGATTRSGDRQQRQQSQDPGSEASARFRASIDRTGRASSTHGRLANRDSIVDAAHVDAPQGILRRWLSGAGSPHHVGNDIRNTACRHSDGLGYGHAHERHDHDYGLVFSIDHAGSRRSDPRDRRSTTQSDGGITAPAARAVRR</sequence>
<dbReference type="Proteomes" id="UP000268535">
    <property type="component" value="Unassembled WGS sequence"/>
</dbReference>
<evidence type="ECO:0000313" key="2">
    <source>
        <dbReference type="EMBL" id="RKO95539.1"/>
    </source>
</evidence>
<name>A0A4P9WQS7_9FUNG</name>
<accession>A0A4P9WQS7</accession>
<feature type="compositionally biased region" description="Basic and acidic residues" evidence="1">
    <location>
        <begin position="123"/>
        <end position="135"/>
    </location>
</feature>
<feature type="region of interest" description="Disordered" evidence="1">
    <location>
        <begin position="122"/>
        <end position="153"/>
    </location>
</feature>